<dbReference type="PANTHER" id="PTHR45913:SF19">
    <property type="entry name" value="LOW QUALITY PROTEIN: ZINC FINGER BED DOMAIN-CONTAINING PROTEIN 5-LIKE"/>
    <property type="match status" value="1"/>
</dbReference>
<dbReference type="AlphaFoldDB" id="A0A5E4MPT6"/>
<dbReference type="InterPro" id="IPR012337">
    <property type="entry name" value="RNaseH-like_sf"/>
</dbReference>
<keyword evidence="2" id="KW-1185">Reference proteome</keyword>
<dbReference type="PANTHER" id="PTHR45913">
    <property type="entry name" value="EPM2A-INTERACTING PROTEIN 1"/>
    <property type="match status" value="1"/>
</dbReference>
<name>A0A5E4MPT6_9HEMI</name>
<proteinExistence type="predicted"/>
<dbReference type="Proteomes" id="UP000325440">
    <property type="component" value="Unassembled WGS sequence"/>
</dbReference>
<gene>
    <name evidence="1" type="ORF">CINCED_3A008799</name>
</gene>
<dbReference type="SUPFAM" id="SSF53098">
    <property type="entry name" value="Ribonuclease H-like"/>
    <property type="match status" value="1"/>
</dbReference>
<dbReference type="OrthoDB" id="6591350at2759"/>
<accession>A0A5E4MPT6</accession>
<evidence type="ECO:0000313" key="2">
    <source>
        <dbReference type="Proteomes" id="UP000325440"/>
    </source>
</evidence>
<organism evidence="1 2">
    <name type="scientific">Cinara cedri</name>
    <dbReference type="NCBI Taxonomy" id="506608"/>
    <lineage>
        <taxon>Eukaryota</taxon>
        <taxon>Metazoa</taxon>
        <taxon>Ecdysozoa</taxon>
        <taxon>Arthropoda</taxon>
        <taxon>Hexapoda</taxon>
        <taxon>Insecta</taxon>
        <taxon>Pterygota</taxon>
        <taxon>Neoptera</taxon>
        <taxon>Paraneoptera</taxon>
        <taxon>Hemiptera</taxon>
        <taxon>Sternorrhyncha</taxon>
        <taxon>Aphidomorpha</taxon>
        <taxon>Aphidoidea</taxon>
        <taxon>Aphididae</taxon>
        <taxon>Lachninae</taxon>
        <taxon>Cinara</taxon>
    </lineage>
</organism>
<protein>
    <submittedName>
        <fullName evidence="1">Ribonuclease H-like domain</fullName>
    </submittedName>
</protein>
<sequence length="150" mass="16892">MFAIQLDESTDVAGLSILLIFVRYIFETSIEEDLLLCTPLDTNTTGEEIFKVIDSYMNKHQVDWVKCIDICSDGAAAMVGKIKGTVTRIKNVAPKCHSSHCVLHRHALVSKKMPLELKQVLNEAVCIVNYIKSRPFQSRIFKKVCEEMGS</sequence>
<reference evidence="1 2" key="1">
    <citation type="submission" date="2019-08" db="EMBL/GenBank/DDBJ databases">
        <authorList>
            <person name="Alioto T."/>
            <person name="Alioto T."/>
            <person name="Gomez Garrido J."/>
        </authorList>
    </citation>
    <scope>NUCLEOTIDE SEQUENCE [LARGE SCALE GENOMIC DNA]</scope>
</reference>
<evidence type="ECO:0000313" key="1">
    <source>
        <dbReference type="EMBL" id="VVC32334.1"/>
    </source>
</evidence>
<dbReference type="EMBL" id="CABPRJ010000955">
    <property type="protein sequence ID" value="VVC32334.1"/>
    <property type="molecule type" value="Genomic_DNA"/>
</dbReference>